<dbReference type="InterPro" id="IPR036273">
    <property type="entry name" value="CRAL/TRIO_N_dom_sf"/>
</dbReference>
<dbReference type="CDD" id="cd00170">
    <property type="entry name" value="SEC14"/>
    <property type="match status" value="1"/>
</dbReference>
<dbReference type="Pfam" id="PF00650">
    <property type="entry name" value="CRAL_TRIO"/>
    <property type="match status" value="1"/>
</dbReference>
<dbReference type="Proteomes" id="UP001530315">
    <property type="component" value="Unassembled WGS sequence"/>
</dbReference>
<dbReference type="PANTHER" id="PTHR46277:SF3">
    <property type="entry name" value="BINDING PROTEIN, PUTATIVE-RELATED"/>
    <property type="match status" value="1"/>
</dbReference>
<organism evidence="2 3">
    <name type="scientific">Stephanodiscus triporus</name>
    <dbReference type="NCBI Taxonomy" id="2934178"/>
    <lineage>
        <taxon>Eukaryota</taxon>
        <taxon>Sar</taxon>
        <taxon>Stramenopiles</taxon>
        <taxon>Ochrophyta</taxon>
        <taxon>Bacillariophyta</taxon>
        <taxon>Coscinodiscophyceae</taxon>
        <taxon>Thalassiosirophycidae</taxon>
        <taxon>Stephanodiscales</taxon>
        <taxon>Stephanodiscaceae</taxon>
        <taxon>Stephanodiscus</taxon>
    </lineage>
</organism>
<sequence>MPPSTSPGIGVSDSKELSDIHEALPSSTQAERLRFLADRNGDSKSAIEKLRNYLEWKSRHCDDDVDHLDPWTYATRMALRASGNYTDSKTESTHVMDTTTKLPCTLFMLEHEQSSENNNADDVSVIKKRYLQHLPARIDTKLANTSVYALALAIYLDRALDRTSTEKVTLVIDVRSGYGWANIKAYHLLPFIQSTVRLLCDLHPMRLERCIIFPVPAVANFIWLAVKPFLGKDTVHKVCLVSGMAGTNDRVPEKLNKYLDHDLIRKFEERRTSCFSKK</sequence>
<gene>
    <name evidence="2" type="ORF">ACHAW5_004906</name>
</gene>
<evidence type="ECO:0000259" key="1">
    <source>
        <dbReference type="PROSITE" id="PS50191"/>
    </source>
</evidence>
<dbReference type="InterPro" id="IPR036865">
    <property type="entry name" value="CRAL-TRIO_dom_sf"/>
</dbReference>
<evidence type="ECO:0000313" key="3">
    <source>
        <dbReference type="Proteomes" id="UP001530315"/>
    </source>
</evidence>
<name>A0ABD3NYQ3_9STRA</name>
<dbReference type="EMBL" id="JALLAZ020001097">
    <property type="protein sequence ID" value="KAL3780793.1"/>
    <property type="molecule type" value="Genomic_DNA"/>
</dbReference>
<protein>
    <recommendedName>
        <fullName evidence="1">CRAL-TRIO domain-containing protein</fullName>
    </recommendedName>
</protein>
<dbReference type="SUPFAM" id="SSF46938">
    <property type="entry name" value="CRAL/TRIO N-terminal domain"/>
    <property type="match status" value="1"/>
</dbReference>
<comment type="caution">
    <text evidence="2">The sequence shown here is derived from an EMBL/GenBank/DDBJ whole genome shotgun (WGS) entry which is preliminary data.</text>
</comment>
<accession>A0ABD3NYQ3</accession>
<feature type="domain" description="CRAL-TRIO" evidence="1">
    <location>
        <begin position="103"/>
        <end position="264"/>
    </location>
</feature>
<dbReference type="Gene3D" id="3.40.525.10">
    <property type="entry name" value="CRAL-TRIO lipid binding domain"/>
    <property type="match status" value="1"/>
</dbReference>
<dbReference type="InterPro" id="IPR001251">
    <property type="entry name" value="CRAL-TRIO_dom"/>
</dbReference>
<proteinExistence type="predicted"/>
<reference evidence="2 3" key="1">
    <citation type="submission" date="2024-10" db="EMBL/GenBank/DDBJ databases">
        <title>Updated reference genomes for cyclostephanoid diatoms.</title>
        <authorList>
            <person name="Roberts W.R."/>
            <person name="Alverson A.J."/>
        </authorList>
    </citation>
    <scope>NUCLEOTIDE SEQUENCE [LARGE SCALE GENOMIC DNA]</scope>
    <source>
        <strain evidence="2 3">AJA276-08</strain>
    </source>
</reference>
<dbReference type="PROSITE" id="PS50191">
    <property type="entry name" value="CRAL_TRIO"/>
    <property type="match status" value="1"/>
</dbReference>
<dbReference type="PANTHER" id="PTHR46277">
    <property type="entry name" value="OS03G0850700 PROTEIN"/>
    <property type="match status" value="1"/>
</dbReference>
<evidence type="ECO:0000313" key="2">
    <source>
        <dbReference type="EMBL" id="KAL3780793.1"/>
    </source>
</evidence>
<keyword evidence="3" id="KW-1185">Reference proteome</keyword>
<dbReference type="AlphaFoldDB" id="A0ABD3NYQ3"/>
<dbReference type="SUPFAM" id="SSF52087">
    <property type="entry name" value="CRAL/TRIO domain"/>
    <property type="match status" value="1"/>
</dbReference>